<feature type="chain" id="PRO_5046067693" description="G-protein coupled receptors family 2 profile 2 domain-containing protein" evidence="6">
    <location>
        <begin position="27"/>
        <end position="640"/>
    </location>
</feature>
<keyword evidence="6" id="KW-0732">Signal</keyword>
<feature type="signal peptide" evidence="6">
    <location>
        <begin position="1"/>
        <end position="26"/>
    </location>
</feature>
<dbReference type="CDD" id="cd15039">
    <property type="entry name" value="7tmB3_Methuselah-like"/>
    <property type="match status" value="1"/>
</dbReference>
<evidence type="ECO:0000256" key="6">
    <source>
        <dbReference type="SAM" id="SignalP"/>
    </source>
</evidence>
<evidence type="ECO:0000256" key="1">
    <source>
        <dbReference type="ARBA" id="ARBA00004141"/>
    </source>
</evidence>
<dbReference type="Gene3D" id="1.20.1070.10">
    <property type="entry name" value="Rhodopsin 7-helix transmembrane proteins"/>
    <property type="match status" value="1"/>
</dbReference>
<dbReference type="PROSITE" id="PS50261">
    <property type="entry name" value="G_PROTEIN_RECEP_F2_4"/>
    <property type="match status" value="1"/>
</dbReference>
<dbReference type="Proteomes" id="UP001642540">
    <property type="component" value="Unassembled WGS sequence"/>
</dbReference>
<gene>
    <name evidence="8" type="ORF">ODALV1_LOCUS8693</name>
</gene>
<feature type="transmembrane region" description="Helical" evidence="5">
    <location>
        <begin position="413"/>
        <end position="434"/>
    </location>
</feature>
<dbReference type="InterPro" id="IPR052808">
    <property type="entry name" value="GPCR_Mth-like"/>
</dbReference>
<feature type="domain" description="G-protein coupled receptors family 2 profile 2" evidence="7">
    <location>
        <begin position="298"/>
        <end position="569"/>
    </location>
</feature>
<dbReference type="Pfam" id="PF00002">
    <property type="entry name" value="7tm_2"/>
    <property type="match status" value="1"/>
</dbReference>
<feature type="transmembrane region" description="Helical" evidence="5">
    <location>
        <begin position="545"/>
        <end position="567"/>
    </location>
</feature>
<feature type="transmembrane region" description="Helical" evidence="5">
    <location>
        <begin position="517"/>
        <end position="533"/>
    </location>
</feature>
<protein>
    <recommendedName>
        <fullName evidence="7">G-protein coupled receptors family 2 profile 2 domain-containing protein</fullName>
    </recommendedName>
</protein>
<accession>A0ABP1Q949</accession>
<feature type="transmembrane region" description="Helical" evidence="5">
    <location>
        <begin position="475"/>
        <end position="497"/>
    </location>
</feature>
<dbReference type="PANTHER" id="PTHR46953:SF1">
    <property type="entry name" value="G-PROTEIN COUPLED RECEPTOR MTH-LIKE 1-RELATED"/>
    <property type="match status" value="1"/>
</dbReference>
<name>A0ABP1Q949_9HEXA</name>
<proteinExistence type="predicted"/>
<comment type="caution">
    <text evidence="8">The sequence shown here is derived from an EMBL/GenBank/DDBJ whole genome shotgun (WGS) entry which is preliminary data.</text>
</comment>
<dbReference type="InterPro" id="IPR000832">
    <property type="entry name" value="GPCR_2_secretin-like"/>
</dbReference>
<comment type="subcellular location">
    <subcellularLocation>
        <location evidence="1">Membrane</location>
        <topology evidence="1">Multi-pass membrane protein</topology>
    </subcellularLocation>
</comment>
<keyword evidence="2 5" id="KW-0812">Transmembrane</keyword>
<evidence type="ECO:0000313" key="9">
    <source>
        <dbReference type="Proteomes" id="UP001642540"/>
    </source>
</evidence>
<dbReference type="EMBL" id="CAXLJM020000026">
    <property type="protein sequence ID" value="CAL8094087.1"/>
    <property type="molecule type" value="Genomic_DNA"/>
</dbReference>
<evidence type="ECO:0000313" key="8">
    <source>
        <dbReference type="EMBL" id="CAL8094087.1"/>
    </source>
</evidence>
<keyword evidence="4 5" id="KW-0472">Membrane</keyword>
<dbReference type="PANTHER" id="PTHR46953">
    <property type="entry name" value="G-PROTEIN COUPLED RECEPTOR MTH-LIKE 1-RELATED"/>
    <property type="match status" value="1"/>
</dbReference>
<evidence type="ECO:0000256" key="5">
    <source>
        <dbReference type="SAM" id="Phobius"/>
    </source>
</evidence>
<feature type="transmembrane region" description="Helical" evidence="5">
    <location>
        <begin position="370"/>
        <end position="393"/>
    </location>
</feature>
<feature type="transmembrane region" description="Helical" evidence="5">
    <location>
        <begin position="329"/>
        <end position="350"/>
    </location>
</feature>
<sequence length="640" mass="72804">MQLFVAMSHLFLIPFLCLTLTALSYGGETTINVCDQIIPEATIPKHFMKGGVSQTFRTWLKDVNCPTTAPVYNQSTEIDPTILISKTGVLSVQNIGYFLQDQYCVSRFNESSIEVKYCDVRCGDTHTCIIKCCPPDEVIHISEFGCANSGNNIWKPTFYKEYRGCGEHTSKQVNYHFLVREVDIQEQDLVPYKHVTKRVPTTNETAPVEVVEGFRFRLMDDGNLWSQDSFGKWIEIKNDKFCIDGIMGYVGSDEDFSGRLEDQAYFSYPEQEHEQEEAEMETSSDIYEVYDEAKVDAKQVVIVVLFKIGAVFLLLTVALYLLIWEKHNIHGWTIFSFVITMFLMYIFLGTSHLLSISGNSDLSGSAGCRLVGILAHFFYLSTMCWLTIINVDLWLTFRNIKPTGGRTKNISQYVLYLLFAFGIPMLIVVFAVVADTVYTGAIGDGTECEPPIVLPLYGVHQCYIQPKAEPLYLHIPMAILLSCNVLTFSSTVFTLCLYRNQTRNATSGSTSHNKESIVLFTKLFVVTGVSWILEVLSNVFQEPKWVWIIFDSYNVLQAVLIFLIFAVKRENVVFLYGKYPRARFLLRPIMRTKCCYVEAFNPEKTEMTGVAMDRNSRIHFRRGSDMSTTQMGFSGGRRDS</sequence>
<evidence type="ECO:0000256" key="3">
    <source>
        <dbReference type="ARBA" id="ARBA00022989"/>
    </source>
</evidence>
<evidence type="ECO:0000259" key="7">
    <source>
        <dbReference type="PROSITE" id="PS50261"/>
    </source>
</evidence>
<organism evidence="8 9">
    <name type="scientific">Orchesella dallaii</name>
    <dbReference type="NCBI Taxonomy" id="48710"/>
    <lineage>
        <taxon>Eukaryota</taxon>
        <taxon>Metazoa</taxon>
        <taxon>Ecdysozoa</taxon>
        <taxon>Arthropoda</taxon>
        <taxon>Hexapoda</taxon>
        <taxon>Collembola</taxon>
        <taxon>Entomobryomorpha</taxon>
        <taxon>Entomobryoidea</taxon>
        <taxon>Orchesellidae</taxon>
        <taxon>Orchesellinae</taxon>
        <taxon>Orchesella</taxon>
    </lineage>
</organism>
<feature type="transmembrane region" description="Helical" evidence="5">
    <location>
        <begin position="300"/>
        <end position="322"/>
    </location>
</feature>
<reference evidence="8 9" key="1">
    <citation type="submission" date="2024-08" db="EMBL/GenBank/DDBJ databases">
        <authorList>
            <person name="Cucini C."/>
            <person name="Frati F."/>
        </authorList>
    </citation>
    <scope>NUCLEOTIDE SEQUENCE [LARGE SCALE GENOMIC DNA]</scope>
</reference>
<dbReference type="InterPro" id="IPR017981">
    <property type="entry name" value="GPCR_2-like_7TM"/>
</dbReference>
<keyword evidence="9" id="KW-1185">Reference proteome</keyword>
<evidence type="ECO:0000256" key="4">
    <source>
        <dbReference type="ARBA" id="ARBA00023136"/>
    </source>
</evidence>
<keyword evidence="3 5" id="KW-1133">Transmembrane helix</keyword>
<dbReference type="SUPFAM" id="SSF81321">
    <property type="entry name" value="Family A G protein-coupled receptor-like"/>
    <property type="match status" value="1"/>
</dbReference>
<evidence type="ECO:0000256" key="2">
    <source>
        <dbReference type="ARBA" id="ARBA00022692"/>
    </source>
</evidence>